<dbReference type="RefSeq" id="WP_422864268.1">
    <property type="nucleotide sequence ID" value="NZ_JAMSKV010000008.1"/>
</dbReference>
<dbReference type="InterPro" id="IPR017026">
    <property type="entry name" value="ImuA"/>
</dbReference>
<dbReference type="InterPro" id="IPR027417">
    <property type="entry name" value="P-loop_NTPase"/>
</dbReference>
<evidence type="ECO:0000313" key="1">
    <source>
        <dbReference type="EMBL" id="MCQ8278784.1"/>
    </source>
</evidence>
<dbReference type="Gene3D" id="3.40.50.300">
    <property type="entry name" value="P-loop containing nucleotide triphosphate hydrolases"/>
    <property type="match status" value="1"/>
</dbReference>
<keyword evidence="2" id="KW-1185">Reference proteome</keyword>
<dbReference type="PIRSF" id="PIRSF034285">
    <property type="entry name" value="UCP034285"/>
    <property type="match status" value="1"/>
</dbReference>
<dbReference type="Proteomes" id="UP001524587">
    <property type="component" value="Unassembled WGS sequence"/>
</dbReference>
<proteinExistence type="predicted"/>
<dbReference type="EMBL" id="JAMSKV010000008">
    <property type="protein sequence ID" value="MCQ8278784.1"/>
    <property type="molecule type" value="Genomic_DNA"/>
</dbReference>
<evidence type="ECO:0000313" key="2">
    <source>
        <dbReference type="Proteomes" id="UP001524587"/>
    </source>
</evidence>
<dbReference type="SUPFAM" id="SSF52540">
    <property type="entry name" value="P-loop containing nucleoside triphosphate hydrolases"/>
    <property type="match status" value="1"/>
</dbReference>
<sequence length="276" mass="29855">MEREDAETTARTRIDRLRDQIHTLDRRPVRPSGRARIGFRLSSIDSYLSGGLATGALHEMLGQGADTEHGAAASRLLAGLLAGFSRTLPPESRVLWAMRGDDLYPPGLAAVGLPPHRLILAQCGRNVAAVMEEALRHPGLCAVVGEIEGAFGLTASRRLQLAAEASGVPAFLIRRSRRFDDPVLLAPSAAVTRWRIGVLPPRGRFHPAHLDDRPLWRLSLLRSRDSSLSEWTVQACDAEGRLADVPPLPARPAHRVPVPALLADRASPHARLAATG</sequence>
<organism evidence="1 2">
    <name type="scientific">Endosaccharibacter trunci</name>
    <dbReference type="NCBI Taxonomy" id="2812733"/>
    <lineage>
        <taxon>Bacteria</taxon>
        <taxon>Pseudomonadati</taxon>
        <taxon>Pseudomonadota</taxon>
        <taxon>Alphaproteobacteria</taxon>
        <taxon>Acetobacterales</taxon>
        <taxon>Acetobacteraceae</taxon>
        <taxon>Endosaccharibacter</taxon>
    </lineage>
</organism>
<gene>
    <name evidence="1" type="ORF">NFI95_09995</name>
</gene>
<accession>A0ABT1W7C2</accession>
<protein>
    <submittedName>
        <fullName evidence="1">Damage-inducible mutagenesis protein</fullName>
    </submittedName>
</protein>
<name>A0ABT1W7C2_9PROT</name>
<comment type="caution">
    <text evidence="1">The sequence shown here is derived from an EMBL/GenBank/DDBJ whole genome shotgun (WGS) entry which is preliminary data.</text>
</comment>
<reference evidence="1 2" key="1">
    <citation type="submission" date="2022-06" db="EMBL/GenBank/DDBJ databases">
        <title>Endosaccharibacter gen. nov., sp. nov., endophytic bacteria isolated from sugarcane.</title>
        <authorList>
            <person name="Pitiwittayakul N."/>
            <person name="Yukphan P."/>
            <person name="Charoenyingcharoen P."/>
            <person name="Tanasupawat S."/>
        </authorList>
    </citation>
    <scope>NUCLEOTIDE SEQUENCE [LARGE SCALE GENOMIC DNA]</scope>
    <source>
        <strain evidence="1 2">KSS8</strain>
    </source>
</reference>